<dbReference type="Proteomes" id="UP000290189">
    <property type="component" value="Unassembled WGS sequence"/>
</dbReference>
<feature type="coiled-coil region" evidence="1">
    <location>
        <begin position="34"/>
        <end position="68"/>
    </location>
</feature>
<keyword evidence="4" id="KW-0496">Mitochondrion</keyword>
<proteinExistence type="predicted"/>
<dbReference type="Proteomes" id="UP000039324">
    <property type="component" value="Unassembled WGS sequence"/>
</dbReference>
<keyword evidence="5" id="KW-1185">Reference proteome</keyword>
<protein>
    <submittedName>
        <fullName evidence="3">Uncharacterized protein</fullName>
    </submittedName>
</protein>
<reference evidence="3 5" key="1">
    <citation type="submission" date="2015-02" db="EMBL/GenBank/DDBJ databases">
        <authorList>
            <person name="Chooi Y.-H."/>
        </authorList>
    </citation>
    <scope>NUCLEOTIDE SEQUENCE [LARGE SCALE GENOMIC DNA]</scope>
    <source>
        <strain evidence="3">E3</strain>
    </source>
</reference>
<organism evidence="3 5">
    <name type="scientific">Plasmodiophora brassicae</name>
    <name type="common">Clubroot disease agent</name>
    <dbReference type="NCBI Taxonomy" id="37360"/>
    <lineage>
        <taxon>Eukaryota</taxon>
        <taxon>Sar</taxon>
        <taxon>Rhizaria</taxon>
        <taxon>Endomyxa</taxon>
        <taxon>Phytomyxea</taxon>
        <taxon>Plasmodiophorida</taxon>
        <taxon>Plasmodiophoridae</taxon>
        <taxon>Plasmodiophora</taxon>
    </lineage>
</organism>
<evidence type="ECO:0000256" key="2">
    <source>
        <dbReference type="SAM" id="Phobius"/>
    </source>
</evidence>
<dbReference type="EMBL" id="OVEO01000014">
    <property type="protein sequence ID" value="SPR00433.1"/>
    <property type="molecule type" value="Genomic_DNA"/>
</dbReference>
<reference evidence="4 6" key="2">
    <citation type="submission" date="2018-03" db="EMBL/GenBank/DDBJ databases">
        <authorList>
            <person name="Fogelqvist J."/>
        </authorList>
    </citation>
    <scope>NUCLEOTIDE SEQUENCE [LARGE SCALE GENOMIC DNA]</scope>
</reference>
<gene>
    <name evidence="3" type="ORF">PBRA_004286</name>
    <name evidence="4" type="ORF">PLBR_LOCUS7648</name>
</gene>
<dbReference type="AlphaFoldDB" id="A0A0G4IKE9"/>
<evidence type="ECO:0000256" key="1">
    <source>
        <dbReference type="SAM" id="Coils"/>
    </source>
</evidence>
<keyword evidence="1" id="KW-0175">Coiled coil</keyword>
<keyword evidence="2" id="KW-1133">Transmembrane helix</keyword>
<name>A0A0G4IKE9_PLABS</name>
<sequence>MSRTCWATTAAVFGGAVVVYYLGRWIMKEMLEGAKDNENARERKRQIKERAQRKAAREERKVRLGQEDVRARRVALIQKFKPMELMPGTALWAIQAQDDNAQKVFLLDAPTLSSEQVTRRQQAVEYQVTQRVRLLRAQASTNRSVPFASLLADEVEVPVESLESYLFDIGIDGWIENDRGDMRIHLAFDPSDIETRPCRPCNDANSTN</sequence>
<evidence type="ECO:0000313" key="5">
    <source>
        <dbReference type="Proteomes" id="UP000039324"/>
    </source>
</evidence>
<accession>A0A0G4IKE9</accession>
<feature type="transmembrane region" description="Helical" evidence="2">
    <location>
        <begin position="6"/>
        <end position="23"/>
    </location>
</feature>
<evidence type="ECO:0000313" key="3">
    <source>
        <dbReference type="EMBL" id="CEO95560.1"/>
    </source>
</evidence>
<evidence type="ECO:0000313" key="4">
    <source>
        <dbReference type="EMBL" id="SPR00433.1"/>
    </source>
</evidence>
<dbReference type="EMBL" id="CDSF01000024">
    <property type="protein sequence ID" value="CEO95560.1"/>
    <property type="molecule type" value="Genomic_DNA"/>
</dbReference>
<keyword evidence="2" id="KW-0472">Membrane</keyword>
<evidence type="ECO:0000313" key="6">
    <source>
        <dbReference type="Proteomes" id="UP000290189"/>
    </source>
</evidence>
<keyword evidence="2" id="KW-0812">Transmembrane</keyword>
<geneLocation type="mitochondrion" evidence="4"/>